<dbReference type="EMBL" id="DF238811">
    <property type="protein sequence ID" value="GAC97710.1"/>
    <property type="molecule type" value="Genomic_DNA"/>
</dbReference>
<feature type="domain" description="Zn(2)-C6 fungal-type" evidence="3">
    <location>
        <begin position="24"/>
        <end position="57"/>
    </location>
</feature>
<dbReference type="GO" id="GO:0008270">
    <property type="term" value="F:zinc ion binding"/>
    <property type="evidence" value="ECO:0007669"/>
    <property type="project" value="InterPro"/>
</dbReference>
<dbReference type="InterPro" id="IPR050613">
    <property type="entry name" value="Sec_Metabolite_Reg"/>
</dbReference>
<sequence length="776" mass="85081">MSSLHHPRPIDDDQQANKRRKVNTCLQCKARKVKCDKSRPQCGPCQRRRLPTDHCVYEDEADAETLQHYLGSDYLAKEGYELASQPATSAAGILQSSHARAVLDRLAQQMQLRGQAGANGELAAAYDAAGLLGADQLNGNGAAAAAAAAAVAAGDPSLAGSLLASNAAASANGDAGAKGSADAVGSLLAGNLFPFACEPTHERTKLILGLLPNDHVVNVLLDSLRTFETKSPLGISWRLIRVQLINLRGDISDWRTGQVEEPEVDLTFLALLFELMVSAIDCISVDEIISEGIAMTAEQVPEMTDRWHATCQALLAMSNFRHEPNLNTVCTEFLFYLYEIRRGRSKIALLHLQAAYQSATAISMHQLSTSQADASRWTSGSESDELTIRTGAVTAMRKAQFEGGEAFAIAEERLLLSSLSQPDITRREFLQSNIPDRTHLVREAARTLWISITWHLSLLTPPYPLAERLDDGGWTTELGLVDEAHLPDGEVVALPVGAGLSSVSVHFFRFLGESTRFLLRHPPSTHWQDASLAGVVEEWNGIAEEHLGKMREPVGEGRSMLHHFALVIHHWVRIRLLRPYFSQLQYSPSSKLALDTLITSAREALLQVQRILATSDIDLSIFSPLITLVKIDASLILSLHLHQLAVSNDTNSSLEWSTTRRSAKTSLLLMWTHAAEAAPTRLGKIPPWRKVMRQVVEEVLVDAFEKKRVALQEGVRVKSEDGLGSGELDREDRLDATLGRVGDEVGLTVYRDELVGGGWKQKPLVFDALDGYLRSL</sequence>
<dbReference type="InterPro" id="IPR036864">
    <property type="entry name" value="Zn2-C6_fun-type_DNA-bd_sf"/>
</dbReference>
<keyword evidence="2" id="KW-0539">Nucleus</keyword>
<evidence type="ECO:0000313" key="4">
    <source>
        <dbReference type="EMBL" id="GAC97710.1"/>
    </source>
</evidence>
<dbReference type="RefSeq" id="XP_012191297.1">
    <property type="nucleotide sequence ID" value="XM_012335907.1"/>
</dbReference>
<evidence type="ECO:0000259" key="3">
    <source>
        <dbReference type="PROSITE" id="PS50048"/>
    </source>
</evidence>
<dbReference type="GO" id="GO:0000981">
    <property type="term" value="F:DNA-binding transcription factor activity, RNA polymerase II-specific"/>
    <property type="evidence" value="ECO:0007669"/>
    <property type="project" value="InterPro"/>
</dbReference>
<dbReference type="OrthoDB" id="3362851at2759"/>
<dbReference type="SUPFAM" id="SSF57701">
    <property type="entry name" value="Zn2/Cys6 DNA-binding domain"/>
    <property type="match status" value="1"/>
</dbReference>
<dbReference type="Gene3D" id="4.10.240.10">
    <property type="entry name" value="Zn(2)-C6 fungal-type DNA-binding domain"/>
    <property type="match status" value="1"/>
</dbReference>
<reference evidence="5" key="1">
    <citation type="journal article" date="2013" name="Genome Announc.">
        <title>Draft genome sequence of the basidiomycetous yeast-like fungus Pseudozyma hubeiensis SY62, which produces an abundant amount of the biosurfactant mannosylerythritol lipids.</title>
        <authorList>
            <person name="Konishi M."/>
            <person name="Hatada Y."/>
            <person name="Horiuchi J."/>
        </authorList>
    </citation>
    <scope>NUCLEOTIDE SEQUENCE [LARGE SCALE GENOMIC DNA]</scope>
    <source>
        <strain evidence="5">SY62</strain>
    </source>
</reference>
<dbReference type="CDD" id="cd00067">
    <property type="entry name" value="GAL4"/>
    <property type="match status" value="1"/>
</dbReference>
<dbReference type="eggNOG" id="ENOG502RY77">
    <property type="taxonomic scope" value="Eukaryota"/>
</dbReference>
<evidence type="ECO:0000256" key="2">
    <source>
        <dbReference type="ARBA" id="ARBA00023242"/>
    </source>
</evidence>
<dbReference type="CDD" id="cd12148">
    <property type="entry name" value="fungal_TF_MHR"/>
    <property type="match status" value="1"/>
</dbReference>
<dbReference type="PROSITE" id="PS50048">
    <property type="entry name" value="ZN2_CY6_FUNGAL_2"/>
    <property type="match status" value="1"/>
</dbReference>
<dbReference type="SMART" id="SM00066">
    <property type="entry name" value="GAL4"/>
    <property type="match status" value="1"/>
</dbReference>
<gene>
    <name evidence="4" type="ORF">PHSY_005297</name>
</gene>
<dbReference type="PANTHER" id="PTHR31001">
    <property type="entry name" value="UNCHARACTERIZED TRANSCRIPTIONAL REGULATORY PROTEIN"/>
    <property type="match status" value="1"/>
</dbReference>
<organism evidence="4 5">
    <name type="scientific">Pseudozyma hubeiensis (strain SY62)</name>
    <name type="common">Yeast</name>
    <dbReference type="NCBI Taxonomy" id="1305764"/>
    <lineage>
        <taxon>Eukaryota</taxon>
        <taxon>Fungi</taxon>
        <taxon>Dikarya</taxon>
        <taxon>Basidiomycota</taxon>
        <taxon>Ustilaginomycotina</taxon>
        <taxon>Ustilaginomycetes</taxon>
        <taxon>Ustilaginales</taxon>
        <taxon>Ustilaginaceae</taxon>
        <taxon>Pseudozyma</taxon>
    </lineage>
</organism>
<dbReference type="STRING" id="1305764.R9PHX9"/>
<name>R9PHX9_PSEHS</name>
<dbReference type="InterPro" id="IPR001138">
    <property type="entry name" value="Zn2Cys6_DnaBD"/>
</dbReference>
<evidence type="ECO:0000256" key="1">
    <source>
        <dbReference type="ARBA" id="ARBA00004123"/>
    </source>
</evidence>
<evidence type="ECO:0000313" key="5">
    <source>
        <dbReference type="Proteomes" id="UP000014071"/>
    </source>
</evidence>
<protein>
    <recommendedName>
        <fullName evidence="3">Zn(2)-C6 fungal-type domain-containing protein</fullName>
    </recommendedName>
</protein>
<dbReference type="HOGENOM" id="CLU_349568_0_0_1"/>
<dbReference type="AlphaFoldDB" id="R9PHX9"/>
<dbReference type="GO" id="GO:0005634">
    <property type="term" value="C:nucleus"/>
    <property type="evidence" value="ECO:0007669"/>
    <property type="project" value="UniProtKB-SubCell"/>
</dbReference>
<accession>R9PHX9</accession>
<dbReference type="Pfam" id="PF00172">
    <property type="entry name" value="Zn_clus"/>
    <property type="match status" value="1"/>
</dbReference>
<dbReference type="GeneID" id="24110576"/>
<comment type="subcellular location">
    <subcellularLocation>
        <location evidence="1">Nucleus</location>
    </subcellularLocation>
</comment>
<dbReference type="PANTHER" id="PTHR31001:SF40">
    <property type="entry name" value="ZN(II)2CYS6 TRANSCRIPTION FACTOR (EUROFUNG)"/>
    <property type="match status" value="1"/>
</dbReference>
<keyword evidence="5" id="KW-1185">Reference proteome</keyword>
<proteinExistence type="predicted"/>
<dbReference type="Proteomes" id="UP000014071">
    <property type="component" value="Unassembled WGS sequence"/>
</dbReference>